<keyword evidence="4" id="KW-1185">Reference proteome</keyword>
<evidence type="ECO:0000313" key="4">
    <source>
        <dbReference type="Proteomes" id="UP000191200"/>
    </source>
</evidence>
<organism evidence="3 4">
    <name type="scientific">Vagococcus teuberi</name>
    <dbReference type="NCBI Taxonomy" id="519472"/>
    <lineage>
        <taxon>Bacteria</taxon>
        <taxon>Bacillati</taxon>
        <taxon>Bacillota</taxon>
        <taxon>Bacilli</taxon>
        <taxon>Lactobacillales</taxon>
        <taxon>Enterococcaceae</taxon>
        <taxon>Vagococcus</taxon>
    </lineage>
</organism>
<accession>A0A1J0A3W9</accession>
<dbReference type="KEGG" id="vte:BHY08_01430"/>
<dbReference type="InterPro" id="IPR009996">
    <property type="entry name" value="YycH"/>
</dbReference>
<dbReference type="Pfam" id="PF07435">
    <property type="entry name" value="YycH"/>
    <property type="match status" value="1"/>
</dbReference>
<evidence type="ECO:0000313" key="3">
    <source>
        <dbReference type="EMBL" id="APB30602.1"/>
    </source>
</evidence>
<reference evidence="3 4" key="1">
    <citation type="submission" date="2016-09" db="EMBL/GenBank/DDBJ databases">
        <title>Vagococcus teuberi sp. nov., isolated from the Malian artisanal sour milk fene.</title>
        <authorList>
            <person name="Wullschleger S."/>
            <person name="Seifert C."/>
            <person name="Baumgartner S."/>
            <person name="Lacroix C."/>
            <person name="Bonfoh B."/>
            <person name="Stevens M.J."/>
            <person name="Meile L."/>
        </authorList>
    </citation>
    <scope>NUCLEOTIDE SEQUENCE [LARGE SCALE GENOMIC DNA]</scope>
    <source>
        <strain evidence="3 4">DSM 21459</strain>
    </source>
</reference>
<dbReference type="RefSeq" id="WP_071456171.1">
    <property type="nucleotide sequence ID" value="NZ_CP017267.1"/>
</dbReference>
<keyword evidence="1" id="KW-1133">Transmembrane helix</keyword>
<dbReference type="AlphaFoldDB" id="A0A1J0A3W9"/>
<feature type="transmembrane region" description="Helical" evidence="1">
    <location>
        <begin position="7"/>
        <end position="28"/>
    </location>
</feature>
<evidence type="ECO:0000259" key="2">
    <source>
        <dbReference type="Pfam" id="PF07435"/>
    </source>
</evidence>
<name>A0A1J0A3W9_9ENTE</name>
<dbReference type="EMBL" id="CP017267">
    <property type="protein sequence ID" value="APB30602.1"/>
    <property type="molecule type" value="Genomic_DNA"/>
</dbReference>
<protein>
    <recommendedName>
        <fullName evidence="2">Regulatory protein YycH domain-containing protein</fullName>
    </recommendedName>
</protein>
<sequence length="431" mass="48939">MSKLGENLLKISVILMVLLSLFLSWKIWTKPANHQFQDRTDKVKAVIQKKEMTEVYMPTKLFYHHGSGDHFLYTNKESTMKSLHEKIVSLGFGSSKVLSTAEITNLTTKRDLFNLVYPSPIPISLFINMNNVSATLPHDSKNFLFNWLVMSLDDNKLYFVDYKNKTGIEFDIKGNIASIASILDAESNNYVTAILPTDELNYAGIYYLADSTKLKTYSYIIATQSFTTFSRGFFNQPNDLFSNEGENLSLSNSEGESLTIDSKTGEVNYFGKLKQDHSESINELYYETFQYVEDMGSSLGNLRYFSDTGNEVIYRNYVEGFPVFGDNMKGSMAATVQNKNVFIKANQDTLQIPLPSDDSVTLVPTQEVVDSLINKGVDMSKVSDIQIGYKWQQNKETQQAIDLVPSWYVNYDNMWMTQEKLESILVKGGHS</sequence>
<gene>
    <name evidence="3" type="ORF">BHY08_01430</name>
</gene>
<proteinExistence type="predicted"/>
<dbReference type="Gene3D" id="3.10.450.310">
    <property type="match status" value="1"/>
</dbReference>
<dbReference type="CDD" id="cd15787">
    <property type="entry name" value="YycH_N"/>
    <property type="match status" value="1"/>
</dbReference>
<keyword evidence="1" id="KW-0472">Membrane</keyword>
<keyword evidence="1" id="KW-0812">Transmembrane</keyword>
<feature type="domain" description="Regulatory protein YycH" evidence="2">
    <location>
        <begin position="13"/>
        <end position="416"/>
    </location>
</feature>
<dbReference type="Proteomes" id="UP000191200">
    <property type="component" value="Chromosome"/>
</dbReference>
<dbReference type="STRING" id="519472.BHY08_01430"/>
<evidence type="ECO:0000256" key="1">
    <source>
        <dbReference type="SAM" id="Phobius"/>
    </source>
</evidence>